<evidence type="ECO:0000313" key="3">
    <source>
        <dbReference type="Proteomes" id="UP001219525"/>
    </source>
</evidence>
<feature type="compositionally biased region" description="Gly residues" evidence="1">
    <location>
        <begin position="103"/>
        <end position="129"/>
    </location>
</feature>
<protein>
    <submittedName>
        <fullName evidence="2">Uncharacterized protein</fullName>
    </submittedName>
</protein>
<feature type="compositionally biased region" description="Basic and acidic residues" evidence="1">
    <location>
        <begin position="37"/>
        <end position="49"/>
    </location>
</feature>
<dbReference type="EMBL" id="JARJCW010000028">
    <property type="protein sequence ID" value="KAJ7210527.1"/>
    <property type="molecule type" value="Genomic_DNA"/>
</dbReference>
<dbReference type="AlphaFoldDB" id="A0AAD6VGB6"/>
<accession>A0AAD6VGB6</accession>
<proteinExistence type="predicted"/>
<sequence length="144" mass="15345">MTGTFTPRYSRVAIMVRWMTARQSPPGGRQAAGRPVDSQRDMSEDEARRGGGGWRVRRSRHTRGWWMAHARRRWVAASGGVRCSRRAQAEDRARVKAVDGTCGNRGAGGGGNRWAGGGGGGRGATGGGWRQVTGDGVAAASHEN</sequence>
<keyword evidence="3" id="KW-1185">Reference proteome</keyword>
<comment type="caution">
    <text evidence="2">The sequence shown here is derived from an EMBL/GenBank/DDBJ whole genome shotgun (WGS) entry which is preliminary data.</text>
</comment>
<name>A0AAD6VGB6_9AGAR</name>
<reference evidence="2" key="1">
    <citation type="submission" date="2023-03" db="EMBL/GenBank/DDBJ databases">
        <title>Massive genome expansion in bonnet fungi (Mycena s.s.) driven by repeated elements and novel gene families across ecological guilds.</title>
        <authorList>
            <consortium name="Lawrence Berkeley National Laboratory"/>
            <person name="Harder C.B."/>
            <person name="Miyauchi S."/>
            <person name="Viragh M."/>
            <person name="Kuo A."/>
            <person name="Thoen E."/>
            <person name="Andreopoulos B."/>
            <person name="Lu D."/>
            <person name="Skrede I."/>
            <person name="Drula E."/>
            <person name="Henrissat B."/>
            <person name="Morin E."/>
            <person name="Kohler A."/>
            <person name="Barry K."/>
            <person name="LaButti K."/>
            <person name="Morin E."/>
            <person name="Salamov A."/>
            <person name="Lipzen A."/>
            <person name="Mereny Z."/>
            <person name="Hegedus B."/>
            <person name="Baldrian P."/>
            <person name="Stursova M."/>
            <person name="Weitz H."/>
            <person name="Taylor A."/>
            <person name="Grigoriev I.V."/>
            <person name="Nagy L.G."/>
            <person name="Martin F."/>
            <person name="Kauserud H."/>
        </authorList>
    </citation>
    <scope>NUCLEOTIDE SEQUENCE</scope>
    <source>
        <strain evidence="2">9144</strain>
    </source>
</reference>
<feature type="region of interest" description="Disordered" evidence="1">
    <location>
        <begin position="20"/>
        <end position="60"/>
    </location>
</feature>
<gene>
    <name evidence="2" type="ORF">GGX14DRAFT_394735</name>
</gene>
<feature type="region of interest" description="Disordered" evidence="1">
    <location>
        <begin position="101"/>
        <end position="144"/>
    </location>
</feature>
<evidence type="ECO:0000256" key="1">
    <source>
        <dbReference type="SAM" id="MobiDB-lite"/>
    </source>
</evidence>
<organism evidence="2 3">
    <name type="scientific">Mycena pura</name>
    <dbReference type="NCBI Taxonomy" id="153505"/>
    <lineage>
        <taxon>Eukaryota</taxon>
        <taxon>Fungi</taxon>
        <taxon>Dikarya</taxon>
        <taxon>Basidiomycota</taxon>
        <taxon>Agaricomycotina</taxon>
        <taxon>Agaricomycetes</taxon>
        <taxon>Agaricomycetidae</taxon>
        <taxon>Agaricales</taxon>
        <taxon>Marasmiineae</taxon>
        <taxon>Mycenaceae</taxon>
        <taxon>Mycena</taxon>
    </lineage>
</organism>
<dbReference type="Proteomes" id="UP001219525">
    <property type="component" value="Unassembled WGS sequence"/>
</dbReference>
<evidence type="ECO:0000313" key="2">
    <source>
        <dbReference type="EMBL" id="KAJ7210527.1"/>
    </source>
</evidence>